<dbReference type="InterPro" id="IPR014917">
    <property type="entry name" value="DUF1800"/>
</dbReference>
<dbReference type="PANTHER" id="PTHR43737">
    <property type="entry name" value="BLL7424 PROTEIN"/>
    <property type="match status" value="1"/>
</dbReference>
<dbReference type="PANTHER" id="PTHR43737:SF1">
    <property type="entry name" value="DUF1501 DOMAIN-CONTAINING PROTEIN"/>
    <property type="match status" value="1"/>
</dbReference>
<accession>A0A1H9GRB4</accession>
<proteinExistence type="predicted"/>
<feature type="signal peptide" evidence="1">
    <location>
        <begin position="1"/>
        <end position="22"/>
    </location>
</feature>
<dbReference type="RefSeq" id="WP_093285553.1">
    <property type="nucleotide sequence ID" value="NZ_FOFS01000007.1"/>
</dbReference>
<sequence>MKLLARSPAFLLVLLCACGGGGGSGSTGSTASDSGLLGSDTAVMETAASKTIGSAAAARFLARASFGGTQAEINSLAAQTSYDKWFATQAAATPCSELSRVDAQTAQGYTLSQAARVEAWWYCAVQGSDQLRQRMAFALSQILVVSDQSTLAGQPRALAYYYDILSRNALGNYRTLLGEVARAPAMGWYLNMFGSRKADPSKNIRADENFSRELMQLFTVGLIKLQANGAAQTDGSGATIATYTQTQVEQQANALTGWGWPGGTFIWGTAQWTAPMQATASMHDVSAKTIIDNVSIAAGQSADAELNRVLDTLFNHANTAPFISRQLIQRLVSSNPSPAYVARVAAVFNNNGSGVRGDLLAVARAILLDSEALGSSGYGKVREPLIRLAQMWRLFQASAGNGRYDFPYPEAAFAQAPLRSPSVFNFYRPDYSPPGALANAGLVAPELQILDESTVNNGGTALYYFAIRYRASKNSTVSDSTTVSLDLRPWETLASSPVNLVAQLDLYLNNSSTSPTVQKKLSTYLATIPSTQPEVRVFEALDLLMHLPQSYVQR</sequence>
<dbReference type="Pfam" id="PF08811">
    <property type="entry name" value="DUF1800"/>
    <property type="match status" value="1"/>
</dbReference>
<keyword evidence="3" id="KW-1185">Reference proteome</keyword>
<evidence type="ECO:0000313" key="2">
    <source>
        <dbReference type="EMBL" id="SEQ52529.1"/>
    </source>
</evidence>
<dbReference type="PROSITE" id="PS51257">
    <property type="entry name" value="PROKAR_LIPOPROTEIN"/>
    <property type="match status" value="1"/>
</dbReference>
<name>A0A1H9GRB4_9GAMM</name>
<dbReference type="AlphaFoldDB" id="A0A1H9GRB4"/>
<organism evidence="2 3">
    <name type="scientific">Solimonas aquatica</name>
    <dbReference type="NCBI Taxonomy" id="489703"/>
    <lineage>
        <taxon>Bacteria</taxon>
        <taxon>Pseudomonadati</taxon>
        <taxon>Pseudomonadota</taxon>
        <taxon>Gammaproteobacteria</taxon>
        <taxon>Nevskiales</taxon>
        <taxon>Nevskiaceae</taxon>
        <taxon>Solimonas</taxon>
    </lineage>
</organism>
<protein>
    <submittedName>
        <fullName evidence="2">Uncharacterized conserved protein, DUF1800 family</fullName>
    </submittedName>
</protein>
<evidence type="ECO:0000313" key="3">
    <source>
        <dbReference type="Proteomes" id="UP000199233"/>
    </source>
</evidence>
<keyword evidence="1" id="KW-0732">Signal</keyword>
<dbReference type="STRING" id="489703.SAMN04488038_107171"/>
<gene>
    <name evidence="2" type="ORF">SAMN04488038_107171</name>
</gene>
<dbReference type="OrthoDB" id="9772295at2"/>
<dbReference type="Proteomes" id="UP000199233">
    <property type="component" value="Unassembled WGS sequence"/>
</dbReference>
<evidence type="ECO:0000256" key="1">
    <source>
        <dbReference type="SAM" id="SignalP"/>
    </source>
</evidence>
<dbReference type="EMBL" id="FOFS01000007">
    <property type="protein sequence ID" value="SEQ52529.1"/>
    <property type="molecule type" value="Genomic_DNA"/>
</dbReference>
<reference evidence="2 3" key="1">
    <citation type="submission" date="2016-10" db="EMBL/GenBank/DDBJ databases">
        <authorList>
            <person name="de Groot N.N."/>
        </authorList>
    </citation>
    <scope>NUCLEOTIDE SEQUENCE [LARGE SCALE GENOMIC DNA]</scope>
    <source>
        <strain evidence="2 3">DSM 25927</strain>
    </source>
</reference>
<feature type="chain" id="PRO_5011548593" evidence="1">
    <location>
        <begin position="23"/>
        <end position="554"/>
    </location>
</feature>